<proteinExistence type="predicted"/>
<dbReference type="AlphaFoldDB" id="K8XJ67"/>
<evidence type="ECO:0000256" key="2">
    <source>
        <dbReference type="SAM" id="MobiDB-lite"/>
    </source>
</evidence>
<sequence length="632" mass="70870">MPSSTFTATTARAAERRISAAAWTVTPTEYAAGRPPQWQQPATPASRYLTMRDGCRIAIDVYLPQPPTTAPSATSFPTIALFTPYYRRFKMEPGTSGENNPNTGKFRDYFVPRGYAVVVIDVRGTGASFGTRDSFRSPREREDSYEVVDWIVGQHWCNGTVGATGISYGGAAADFLATTGHPAVAAIAPLFSVWDTYADNYFPGGLQVQSLTKSYDDLMVALDHDRRDLLPNFVYYSNPDFRGPQPVDDDREGELLAHAVTEHLSNFRQTEFMPEFRFREEALPYDPDFSSASFSPYSRADRIRENVAIYSISGWMDGAGYMNGAIARFLTMRNNPTHLMLGPWDHGARIDISPWRTTETAEPIWLADVLRFFDHYLMRLDTGLEHEAPIHFYALHSEQWRQSHTWPPAPADTTLFVGPESSLNNTPTPNSGSDKYAVDFALGTGHGTRYERIAGINSTEYYSDWQDRTDRMLSYTSDPLPVAGELAGHALADLWLSNSEPDAALFVYLTEIETDGTERYVTEGLLRALHRKETNAPDNYRATWPFRTFRRQDASPLVPGHIENIRIPFLPVAWRFSAGSRIRLSISGADADHFTQIPHGRPPRLTLHHGPDHPSQVQLPITLDQNTNTPTT</sequence>
<evidence type="ECO:0000313" key="5">
    <source>
        <dbReference type="Proteomes" id="UP000005951"/>
    </source>
</evidence>
<dbReference type="SUPFAM" id="SSF49785">
    <property type="entry name" value="Galactose-binding domain-like"/>
    <property type="match status" value="1"/>
</dbReference>
<dbReference type="InterPro" id="IPR008979">
    <property type="entry name" value="Galactose-bd-like_sf"/>
</dbReference>
<dbReference type="PANTHER" id="PTHR43056">
    <property type="entry name" value="PEPTIDASE S9 PROLYL OLIGOPEPTIDASE"/>
    <property type="match status" value="1"/>
</dbReference>
<feature type="region of interest" description="Disordered" evidence="2">
    <location>
        <begin position="593"/>
        <end position="632"/>
    </location>
</feature>
<keyword evidence="1" id="KW-0378">Hydrolase</keyword>
<dbReference type="InterPro" id="IPR005674">
    <property type="entry name" value="CocE/Ser_esterase"/>
</dbReference>
<comment type="caution">
    <text evidence="4">The sequence shown here is derived from an EMBL/GenBank/DDBJ whole genome shotgun (WGS) entry which is preliminary data.</text>
</comment>
<dbReference type="InterPro" id="IPR029058">
    <property type="entry name" value="AB_hydrolase_fold"/>
</dbReference>
<dbReference type="Pfam" id="PF02129">
    <property type="entry name" value="Peptidase_S15"/>
    <property type="match status" value="1"/>
</dbReference>
<dbReference type="PANTHER" id="PTHR43056:SF10">
    <property type="entry name" value="COCE_NOND FAMILY, PUTATIVE (AFU_ORTHOLOGUE AFUA_7G00600)-RELATED"/>
    <property type="match status" value="1"/>
</dbReference>
<dbReference type="RefSeq" id="WP_005257967.1">
    <property type="nucleotide sequence ID" value="NZ_AJYC02000057.1"/>
</dbReference>
<protein>
    <submittedName>
        <fullName evidence="4">Peptidase S15</fullName>
    </submittedName>
</protein>
<dbReference type="InterPro" id="IPR013736">
    <property type="entry name" value="Xaa-Pro_dipept_C"/>
</dbReference>
<organism evidence="4 5">
    <name type="scientific">Rhodococcus opacus M213</name>
    <dbReference type="NCBI Taxonomy" id="1129896"/>
    <lineage>
        <taxon>Bacteria</taxon>
        <taxon>Bacillati</taxon>
        <taxon>Actinomycetota</taxon>
        <taxon>Actinomycetes</taxon>
        <taxon>Mycobacteriales</taxon>
        <taxon>Nocardiaceae</taxon>
        <taxon>Rhodococcus</taxon>
    </lineage>
</organism>
<name>K8XJ67_RHOOP</name>
<dbReference type="NCBIfam" id="TIGR00976">
    <property type="entry name" value="CocE_NonD"/>
    <property type="match status" value="1"/>
</dbReference>
<dbReference type="Proteomes" id="UP000005951">
    <property type="component" value="Unassembled WGS sequence"/>
</dbReference>
<dbReference type="GO" id="GO:0008239">
    <property type="term" value="F:dipeptidyl-peptidase activity"/>
    <property type="evidence" value="ECO:0007669"/>
    <property type="project" value="InterPro"/>
</dbReference>
<evidence type="ECO:0000256" key="1">
    <source>
        <dbReference type="ARBA" id="ARBA00022801"/>
    </source>
</evidence>
<dbReference type="InterPro" id="IPR050585">
    <property type="entry name" value="Xaa-Pro_dipeptidyl-ppase/CocE"/>
</dbReference>
<dbReference type="Gene3D" id="2.60.120.260">
    <property type="entry name" value="Galactose-binding domain-like"/>
    <property type="match status" value="1"/>
</dbReference>
<dbReference type="SUPFAM" id="SSF53474">
    <property type="entry name" value="alpha/beta-Hydrolases"/>
    <property type="match status" value="1"/>
</dbReference>
<evidence type="ECO:0000259" key="3">
    <source>
        <dbReference type="SMART" id="SM00939"/>
    </source>
</evidence>
<dbReference type="Gene3D" id="3.40.50.1820">
    <property type="entry name" value="alpha/beta hydrolase"/>
    <property type="match status" value="2"/>
</dbReference>
<feature type="domain" description="Xaa-Pro dipeptidyl-peptidase C-terminal" evidence="3">
    <location>
        <begin position="370"/>
        <end position="618"/>
    </location>
</feature>
<dbReference type="EMBL" id="AJYC02000057">
    <property type="protein sequence ID" value="EKT81444.1"/>
    <property type="molecule type" value="Genomic_DNA"/>
</dbReference>
<dbReference type="InterPro" id="IPR000383">
    <property type="entry name" value="Xaa-Pro-like_dom"/>
</dbReference>
<gene>
    <name evidence="4" type="ORF">WSS_A17226</name>
</gene>
<dbReference type="SMART" id="SM00939">
    <property type="entry name" value="PepX_C"/>
    <property type="match status" value="1"/>
</dbReference>
<reference evidence="4 5" key="1">
    <citation type="journal article" date="2013" name="Genome Announc.">
        <title>Draft Genome Sequence of Rhodococcus opacus Strain M213 Shows a Diverse Catabolic Potential.</title>
        <authorList>
            <person name="Pathak A."/>
            <person name="Green S.J."/>
            <person name="Ogram A."/>
            <person name="Chauhan A."/>
        </authorList>
    </citation>
    <scope>NUCLEOTIDE SEQUENCE [LARGE SCALE GENOMIC DNA]</scope>
    <source>
        <strain evidence="4 5">M213</strain>
    </source>
</reference>
<evidence type="ECO:0000313" key="4">
    <source>
        <dbReference type="EMBL" id="EKT81444.1"/>
    </source>
</evidence>
<dbReference type="Pfam" id="PF08530">
    <property type="entry name" value="PepX_C"/>
    <property type="match status" value="1"/>
</dbReference>
<accession>K8XJ67</accession>
<feature type="compositionally biased region" description="Polar residues" evidence="2">
    <location>
        <begin position="615"/>
        <end position="632"/>
    </location>
</feature>